<proteinExistence type="predicted"/>
<name>A0ABR4K9D2_9EURO</name>
<reference evidence="1 2" key="1">
    <citation type="submission" date="2024-07" db="EMBL/GenBank/DDBJ databases">
        <title>Section-level genome sequencing and comparative genomics of Aspergillus sections Usti and Cavernicolus.</title>
        <authorList>
            <consortium name="Lawrence Berkeley National Laboratory"/>
            <person name="Nybo J.L."/>
            <person name="Vesth T.C."/>
            <person name="Theobald S."/>
            <person name="Frisvad J.C."/>
            <person name="Larsen T.O."/>
            <person name="Kjaerboelling I."/>
            <person name="Rothschild-Mancinelli K."/>
            <person name="Lyhne E.K."/>
            <person name="Kogle M.E."/>
            <person name="Barry K."/>
            <person name="Clum A."/>
            <person name="Na H."/>
            <person name="Ledsgaard L."/>
            <person name="Lin J."/>
            <person name="Lipzen A."/>
            <person name="Kuo A."/>
            <person name="Riley R."/>
            <person name="Mondo S."/>
            <person name="Labutti K."/>
            <person name="Haridas S."/>
            <person name="Pangalinan J."/>
            <person name="Salamov A.A."/>
            <person name="Simmons B.A."/>
            <person name="Magnuson J.K."/>
            <person name="Chen J."/>
            <person name="Drula E."/>
            <person name="Henrissat B."/>
            <person name="Wiebenga A."/>
            <person name="Lubbers R.J."/>
            <person name="Gomes A.C."/>
            <person name="Makela M.R."/>
            <person name="Stajich J."/>
            <person name="Grigoriev I.V."/>
            <person name="Mortensen U.H."/>
            <person name="De Vries R.P."/>
            <person name="Baker S.E."/>
            <person name="Andersen M.R."/>
        </authorList>
    </citation>
    <scope>NUCLEOTIDE SEQUENCE [LARGE SCALE GENOMIC DNA]</scope>
    <source>
        <strain evidence="1 2">CBS 123904</strain>
    </source>
</reference>
<accession>A0ABR4K9D2</accession>
<evidence type="ECO:0000313" key="2">
    <source>
        <dbReference type="Proteomes" id="UP001610446"/>
    </source>
</evidence>
<protein>
    <recommendedName>
        <fullName evidence="3">F-box domain-containing protein</fullName>
    </recommendedName>
</protein>
<organism evidence="1 2">
    <name type="scientific">Aspergillus pseudoustus</name>
    <dbReference type="NCBI Taxonomy" id="1810923"/>
    <lineage>
        <taxon>Eukaryota</taxon>
        <taxon>Fungi</taxon>
        <taxon>Dikarya</taxon>
        <taxon>Ascomycota</taxon>
        <taxon>Pezizomycotina</taxon>
        <taxon>Eurotiomycetes</taxon>
        <taxon>Eurotiomycetidae</taxon>
        <taxon>Eurotiales</taxon>
        <taxon>Aspergillaceae</taxon>
        <taxon>Aspergillus</taxon>
        <taxon>Aspergillus subgen. Nidulantes</taxon>
    </lineage>
</organism>
<dbReference type="Proteomes" id="UP001610446">
    <property type="component" value="Unassembled WGS sequence"/>
</dbReference>
<dbReference type="SUPFAM" id="SSF52047">
    <property type="entry name" value="RNI-like"/>
    <property type="match status" value="1"/>
</dbReference>
<dbReference type="InterPro" id="IPR032675">
    <property type="entry name" value="LRR_dom_sf"/>
</dbReference>
<sequence length="642" mass="73444">MHHLPFEILQLICIYTRDHDTNDLATLRRVSRSWLQASTPVLFETLTIILSNDGGTEQRLSDFHELGLGNLFLEHARTMDIVCVRDVSSFRGLRVGISRLLKTMQANLCGHIPPVAVPAFLEEYCLLGVTPTSDLHWVFDVFWMEEWEPLVTLISRMKCLTRFDSGLLNRFPRALHEALATYHPNCALNIWKGAIPLPGAPLDEQTALNSNPLKDPLHRMDDYSLANLQSYSALCPSDFNRVSPRMHWAYMMRHLHHLAACRKLRYLDIQPDSCWSTYNEICRRNEEWPNNTPTEAIANLEALTISSSGPREEILLGLTSVFDLSTLKSLDFEVFEHSDLLKKVAPRLRNLQRLFITVDTSLNRTPDLFADNQGVIEAVLAFRPLQYLCLRQVRNVTTVHTILEHHGLTLKGLQIEPIRTGRAGLADFHFKYPAMTATHVVRIAESAPHLRELRIPLKRTMGDENESAIYRAIGSSFRNLQSLLLDLHYDTRTPPLYPRWRPNATELHDILVNAATDKDLAQRIWTVISRNQATKTLRNLTVRPFGSEAFQMLEAYLLLTLGRTFLVTRGSSMDGSEPLHIKCVGEGVYELEVENRLLERGNPWRGLPPLLREVVDGVWPGTGEWQTRWKSFPLEEEEEEED</sequence>
<gene>
    <name evidence="1" type="ORF">BJY01DRAFT_159922</name>
</gene>
<evidence type="ECO:0008006" key="3">
    <source>
        <dbReference type="Google" id="ProtNLM"/>
    </source>
</evidence>
<comment type="caution">
    <text evidence="1">The sequence shown here is derived from an EMBL/GenBank/DDBJ whole genome shotgun (WGS) entry which is preliminary data.</text>
</comment>
<evidence type="ECO:0000313" key="1">
    <source>
        <dbReference type="EMBL" id="KAL2848399.1"/>
    </source>
</evidence>
<dbReference type="EMBL" id="JBFXLU010000050">
    <property type="protein sequence ID" value="KAL2848399.1"/>
    <property type="molecule type" value="Genomic_DNA"/>
</dbReference>
<dbReference type="Gene3D" id="3.80.10.10">
    <property type="entry name" value="Ribonuclease Inhibitor"/>
    <property type="match status" value="1"/>
</dbReference>
<keyword evidence="2" id="KW-1185">Reference proteome</keyword>